<evidence type="ECO:0000313" key="9">
    <source>
        <dbReference type="EMBL" id="KDO59146.1"/>
    </source>
</evidence>
<gene>
    <name evidence="9" type="ORF">CISIN_1g009524mg</name>
</gene>
<feature type="transmembrane region" description="Helical" evidence="8">
    <location>
        <begin position="247"/>
        <end position="263"/>
    </location>
</feature>
<proteinExistence type="predicted"/>
<keyword evidence="7" id="KW-0961">Cell wall biogenesis/degradation</keyword>
<keyword evidence="5 8" id="KW-1133">Transmembrane helix</keyword>
<evidence type="ECO:0008006" key="11">
    <source>
        <dbReference type="Google" id="ProtNLM"/>
    </source>
</evidence>
<feature type="transmembrane region" description="Helical" evidence="8">
    <location>
        <begin position="408"/>
        <end position="426"/>
    </location>
</feature>
<dbReference type="GO" id="GO:0012505">
    <property type="term" value="C:endomembrane system"/>
    <property type="evidence" value="ECO:0007669"/>
    <property type="project" value="UniProtKB-SubCell"/>
</dbReference>
<dbReference type="GO" id="GO:0030244">
    <property type="term" value="P:cellulose biosynthetic process"/>
    <property type="evidence" value="ECO:0007669"/>
    <property type="project" value="InterPro"/>
</dbReference>
<reference evidence="9 10" key="1">
    <citation type="submission" date="2014-04" db="EMBL/GenBank/DDBJ databases">
        <authorList>
            <consortium name="International Citrus Genome Consortium"/>
            <person name="Gmitter F."/>
            <person name="Chen C."/>
            <person name="Farmerie W."/>
            <person name="Harkins T."/>
            <person name="Desany B."/>
            <person name="Mohiuddin M."/>
            <person name="Kodira C."/>
            <person name="Borodovsky M."/>
            <person name="Lomsadze A."/>
            <person name="Burns P."/>
            <person name="Jenkins J."/>
            <person name="Prochnik S."/>
            <person name="Shu S."/>
            <person name="Chapman J."/>
            <person name="Pitluck S."/>
            <person name="Schmutz J."/>
            <person name="Rokhsar D."/>
        </authorList>
    </citation>
    <scope>NUCLEOTIDE SEQUENCE</scope>
</reference>
<evidence type="ECO:0000256" key="5">
    <source>
        <dbReference type="ARBA" id="ARBA00022989"/>
    </source>
</evidence>
<evidence type="ECO:0000313" key="10">
    <source>
        <dbReference type="Proteomes" id="UP000027120"/>
    </source>
</evidence>
<evidence type="ECO:0000256" key="3">
    <source>
        <dbReference type="ARBA" id="ARBA00022679"/>
    </source>
</evidence>
<keyword evidence="10" id="KW-1185">Reference proteome</keyword>
<keyword evidence="6 8" id="KW-0472">Membrane</keyword>
<evidence type="ECO:0000256" key="7">
    <source>
        <dbReference type="ARBA" id="ARBA00023316"/>
    </source>
</evidence>
<keyword evidence="2" id="KW-0328">Glycosyltransferase</keyword>
<feature type="transmembrane region" description="Helical" evidence="8">
    <location>
        <begin position="370"/>
        <end position="387"/>
    </location>
</feature>
<comment type="subcellular location">
    <subcellularLocation>
        <location evidence="1">Endomembrane system</location>
        <topology evidence="1">Multi-pass membrane protein</topology>
    </subcellularLocation>
</comment>
<dbReference type="GO" id="GO:0016760">
    <property type="term" value="F:cellulose synthase (UDP-forming) activity"/>
    <property type="evidence" value="ECO:0007669"/>
    <property type="project" value="InterPro"/>
</dbReference>
<dbReference type="SMR" id="A0A067F7J3"/>
<dbReference type="EMBL" id="KK784942">
    <property type="protein sequence ID" value="KDO59146.1"/>
    <property type="molecule type" value="Genomic_DNA"/>
</dbReference>
<organism evidence="9 10">
    <name type="scientific">Citrus sinensis</name>
    <name type="common">Sweet orange</name>
    <name type="synonym">Citrus aurantium var. sinensis</name>
    <dbReference type="NCBI Taxonomy" id="2711"/>
    <lineage>
        <taxon>Eukaryota</taxon>
        <taxon>Viridiplantae</taxon>
        <taxon>Streptophyta</taxon>
        <taxon>Embryophyta</taxon>
        <taxon>Tracheophyta</taxon>
        <taxon>Spermatophyta</taxon>
        <taxon>Magnoliopsida</taxon>
        <taxon>eudicotyledons</taxon>
        <taxon>Gunneridae</taxon>
        <taxon>Pentapetalae</taxon>
        <taxon>rosids</taxon>
        <taxon>malvids</taxon>
        <taxon>Sapindales</taxon>
        <taxon>Rutaceae</taxon>
        <taxon>Aurantioideae</taxon>
        <taxon>Citrus</taxon>
    </lineage>
</organism>
<feature type="transmembrane region" description="Helical" evidence="8">
    <location>
        <begin position="215"/>
        <end position="235"/>
    </location>
</feature>
<dbReference type="AlphaFoldDB" id="A0A067F7J3"/>
<feature type="transmembrane region" description="Helical" evidence="8">
    <location>
        <begin position="283"/>
        <end position="301"/>
    </location>
</feature>
<name>A0A067F7J3_CITSI</name>
<keyword evidence="4 8" id="KW-0812">Transmembrane</keyword>
<dbReference type="Proteomes" id="UP000027120">
    <property type="component" value="Unassembled WGS sequence"/>
</dbReference>
<dbReference type="Gene3D" id="3.90.550.10">
    <property type="entry name" value="Spore Coat Polysaccharide Biosynthesis Protein SpsA, Chain A"/>
    <property type="match status" value="1"/>
</dbReference>
<accession>A0A067F7J3</accession>
<evidence type="ECO:0000256" key="2">
    <source>
        <dbReference type="ARBA" id="ARBA00022676"/>
    </source>
</evidence>
<dbReference type="InterPro" id="IPR005150">
    <property type="entry name" value="Cellulose_synth"/>
</dbReference>
<evidence type="ECO:0000256" key="6">
    <source>
        <dbReference type="ARBA" id="ARBA00023136"/>
    </source>
</evidence>
<dbReference type="PANTHER" id="PTHR13301">
    <property type="entry name" value="X-BOX TRANSCRIPTION FACTOR-RELATED"/>
    <property type="match status" value="1"/>
</dbReference>
<dbReference type="Pfam" id="PF03552">
    <property type="entry name" value="Cellulose_synt"/>
    <property type="match status" value="2"/>
</dbReference>
<evidence type="ECO:0000256" key="8">
    <source>
        <dbReference type="SAM" id="Phobius"/>
    </source>
</evidence>
<keyword evidence="3" id="KW-0808">Transferase</keyword>
<feature type="transmembrane region" description="Helical" evidence="8">
    <location>
        <begin position="333"/>
        <end position="358"/>
    </location>
</feature>
<evidence type="ECO:0000256" key="1">
    <source>
        <dbReference type="ARBA" id="ARBA00004127"/>
    </source>
</evidence>
<protein>
    <recommendedName>
        <fullName evidence="11">Cellulose synthase-like protein E1</fullName>
    </recommendedName>
</protein>
<dbReference type="GO" id="GO:0016020">
    <property type="term" value="C:membrane"/>
    <property type="evidence" value="ECO:0007669"/>
    <property type="project" value="InterPro"/>
</dbReference>
<sequence>MYSNNSQAVRDALCFFMDEEKGHEFAFVQFPQNFDNVTKNELYSNSLRIYNEVEFEGMDGYGGPIYCGSGCFHRREILCGRKYDKETKIELKRENDSKREESLLELEETSKALASCTYETNTQWGKEIGLKYGCPVEDVITGISIQCQGWKSVYCKPERDAFLGVSPTTLLQFLVQRKRWSEGDFQIMLCRYSPARYAHGKISLGLRLGYCCYCLWAPNCLATLFYSIVPSLYLLKGIPLFPMISSPWIIPFAYVMFAKYTYSLAEFLWSGGTALGWWNEQRLWLYLRTTSFLFAFIDAILKTLGFSESSFVVTEKVADEDVSQRYEKEIMEFGAASSMFTILSTLALLNLFCMIGAVKKVIVGDGYVKFYETMLLQILLCSALVLINWPLYQGLFLRKDNGKMPSSVTTKSLVLALSVCTCFTFLY</sequence>
<evidence type="ECO:0000256" key="4">
    <source>
        <dbReference type="ARBA" id="ARBA00022692"/>
    </source>
</evidence>
<dbReference type="GO" id="GO:0071555">
    <property type="term" value="P:cell wall organization"/>
    <property type="evidence" value="ECO:0007669"/>
    <property type="project" value="UniProtKB-KW"/>
</dbReference>
<dbReference type="InterPro" id="IPR029044">
    <property type="entry name" value="Nucleotide-diphossugar_trans"/>
</dbReference>